<dbReference type="EC" id="2.7.13.3" evidence="2"/>
<dbReference type="EMBL" id="JBHULC010000008">
    <property type="protein sequence ID" value="MFD2521071.1"/>
    <property type="molecule type" value="Genomic_DNA"/>
</dbReference>
<dbReference type="InterPro" id="IPR003594">
    <property type="entry name" value="HATPase_dom"/>
</dbReference>
<evidence type="ECO:0000313" key="12">
    <source>
        <dbReference type="EMBL" id="MFD2521071.1"/>
    </source>
</evidence>
<dbReference type="InterPro" id="IPR019734">
    <property type="entry name" value="TPR_rpt"/>
</dbReference>
<evidence type="ECO:0000256" key="8">
    <source>
        <dbReference type="ARBA" id="ARBA00023012"/>
    </source>
</evidence>
<evidence type="ECO:0000256" key="4">
    <source>
        <dbReference type="ARBA" id="ARBA00022679"/>
    </source>
</evidence>
<evidence type="ECO:0000259" key="11">
    <source>
        <dbReference type="PROSITE" id="PS50109"/>
    </source>
</evidence>
<dbReference type="Pfam" id="PF07730">
    <property type="entry name" value="HisKA_3"/>
    <property type="match status" value="1"/>
</dbReference>
<dbReference type="InterPro" id="IPR050482">
    <property type="entry name" value="Sensor_HK_TwoCompSys"/>
</dbReference>
<dbReference type="PANTHER" id="PTHR24421:SF10">
    <property type="entry name" value="NITRATE_NITRITE SENSOR PROTEIN NARQ"/>
    <property type="match status" value="1"/>
</dbReference>
<dbReference type="Gene3D" id="3.30.565.10">
    <property type="entry name" value="Histidine kinase-like ATPase, C-terminal domain"/>
    <property type="match status" value="1"/>
</dbReference>
<evidence type="ECO:0000256" key="9">
    <source>
        <dbReference type="SAM" id="Coils"/>
    </source>
</evidence>
<evidence type="ECO:0000313" key="13">
    <source>
        <dbReference type="Proteomes" id="UP001597510"/>
    </source>
</evidence>
<gene>
    <name evidence="12" type="ORF">ACFSR2_09265</name>
</gene>
<dbReference type="PROSITE" id="PS50109">
    <property type="entry name" value="HIS_KIN"/>
    <property type="match status" value="1"/>
</dbReference>
<protein>
    <recommendedName>
        <fullName evidence="2">histidine kinase</fullName>
        <ecNumber evidence="2">2.7.13.3</ecNumber>
    </recommendedName>
</protein>
<feature type="domain" description="Histidine kinase" evidence="11">
    <location>
        <begin position="479"/>
        <end position="660"/>
    </location>
</feature>
<dbReference type="InterPro" id="IPR011990">
    <property type="entry name" value="TPR-like_helical_dom_sf"/>
</dbReference>
<feature type="transmembrane region" description="Helical" evidence="10">
    <location>
        <begin position="428"/>
        <end position="449"/>
    </location>
</feature>
<dbReference type="RefSeq" id="WP_340234856.1">
    <property type="nucleotide sequence ID" value="NZ_JBBEWC010000003.1"/>
</dbReference>
<dbReference type="Proteomes" id="UP001597510">
    <property type="component" value="Unassembled WGS sequence"/>
</dbReference>
<keyword evidence="5" id="KW-0547">Nucleotide-binding</keyword>
<accession>A0ABW5J5D4</accession>
<dbReference type="InterPro" id="IPR005467">
    <property type="entry name" value="His_kinase_dom"/>
</dbReference>
<name>A0ABW5J5D4_9BACT</name>
<keyword evidence="3" id="KW-0597">Phosphoprotein</keyword>
<keyword evidence="8" id="KW-0902">Two-component regulatory system</keyword>
<keyword evidence="9" id="KW-0175">Coiled coil</keyword>
<reference evidence="13" key="1">
    <citation type="journal article" date="2019" name="Int. J. Syst. Evol. Microbiol.">
        <title>The Global Catalogue of Microorganisms (GCM) 10K type strain sequencing project: providing services to taxonomists for standard genome sequencing and annotation.</title>
        <authorList>
            <consortium name="The Broad Institute Genomics Platform"/>
            <consortium name="The Broad Institute Genome Sequencing Center for Infectious Disease"/>
            <person name="Wu L."/>
            <person name="Ma J."/>
        </authorList>
    </citation>
    <scope>NUCLEOTIDE SEQUENCE [LARGE SCALE GENOMIC DNA]</scope>
    <source>
        <strain evidence="13">KCTC 52344</strain>
    </source>
</reference>
<dbReference type="Pfam" id="PF02518">
    <property type="entry name" value="HATPase_c"/>
    <property type="match status" value="1"/>
</dbReference>
<dbReference type="InterPro" id="IPR036890">
    <property type="entry name" value="HATPase_C_sf"/>
</dbReference>
<evidence type="ECO:0000256" key="2">
    <source>
        <dbReference type="ARBA" id="ARBA00012438"/>
    </source>
</evidence>
<dbReference type="Gene3D" id="1.20.5.1930">
    <property type="match status" value="1"/>
</dbReference>
<keyword evidence="10" id="KW-1133">Transmembrane helix</keyword>
<keyword evidence="10" id="KW-0812">Transmembrane</keyword>
<evidence type="ECO:0000256" key="6">
    <source>
        <dbReference type="ARBA" id="ARBA00022777"/>
    </source>
</evidence>
<dbReference type="SMART" id="SM00387">
    <property type="entry name" value="HATPase_c"/>
    <property type="match status" value="1"/>
</dbReference>
<dbReference type="SMART" id="SM00028">
    <property type="entry name" value="TPR"/>
    <property type="match status" value="3"/>
</dbReference>
<organism evidence="12 13">
    <name type="scientific">Emticicia soli</name>
    <dbReference type="NCBI Taxonomy" id="2027878"/>
    <lineage>
        <taxon>Bacteria</taxon>
        <taxon>Pseudomonadati</taxon>
        <taxon>Bacteroidota</taxon>
        <taxon>Cytophagia</taxon>
        <taxon>Cytophagales</taxon>
        <taxon>Leadbetterellaceae</taxon>
        <taxon>Emticicia</taxon>
    </lineage>
</organism>
<sequence length="660" mass="76014">MPRILFAVIASIIILLSCSENKTNDLLYQKPSEEVLDQYSTYLSDERNFQDSTYLPFFYNRYYQLITENKIDSAAQVVFWAGKTISRNYKYNAAFERLTLDFVSKYGSQIPKRYYSGIYTNIGNTYCDNGKFDSCAYYLNKGLVEPEDYYTYQNIATLNYNLIFAYLNTGKLEHSLKSAFDGLEMFEKQNDSTFQAATYSGIACIYRYQDDYPEAEKYENKGFEIVKQTKDTNVLLVVSLNKISLYSQMDHPNLYPFIDSTMNVYRQWSKKTEEKTLSIKSWYAFKLVRENKLAEAKKILDNIKPLTLSMSDYTTLDYYYNAATEYDLKAGKPSEEVDFYIGKIPEFKENEDYLRLVLFNQILHDDALVKGDYKAAREYLAAQKIAQDSLSNRNLRIKVKELDKKYQTEKKEQQIALQEKEITQKNTFIALLIMSLVGILAAIVAYYLWQRQKTLKQEKEVSMNFTKQLLESTEEERKRIAGDLHDSISHELLALKTTLSQDIKVVSSKIDTIINDIRGISRNLHPVMFDKIGLIPNIEQLIERIQNQNNFFISTELNYSGSLSSANELQIYRVIQEALSNIIKYANAHAAKITIEEQASRILVEIKDNGKGFNVKEAITSGKAFGLHNIIERSRVIGGEAQINSSAEGTVITINIPTKI</sequence>
<dbReference type="PANTHER" id="PTHR24421">
    <property type="entry name" value="NITRATE/NITRITE SENSOR PROTEIN NARX-RELATED"/>
    <property type="match status" value="1"/>
</dbReference>
<dbReference type="InterPro" id="IPR011712">
    <property type="entry name" value="Sig_transdc_His_kin_sub3_dim/P"/>
</dbReference>
<keyword evidence="13" id="KW-1185">Reference proteome</keyword>
<dbReference type="CDD" id="cd16917">
    <property type="entry name" value="HATPase_UhpB-NarQ-NarX-like"/>
    <property type="match status" value="1"/>
</dbReference>
<keyword evidence="10" id="KW-0472">Membrane</keyword>
<evidence type="ECO:0000256" key="10">
    <source>
        <dbReference type="SAM" id="Phobius"/>
    </source>
</evidence>
<dbReference type="PROSITE" id="PS51257">
    <property type="entry name" value="PROKAR_LIPOPROTEIN"/>
    <property type="match status" value="1"/>
</dbReference>
<dbReference type="Gene3D" id="1.25.40.10">
    <property type="entry name" value="Tetratricopeptide repeat domain"/>
    <property type="match status" value="1"/>
</dbReference>
<feature type="coiled-coil region" evidence="9">
    <location>
        <begin position="392"/>
        <end position="419"/>
    </location>
</feature>
<comment type="caution">
    <text evidence="12">The sequence shown here is derived from an EMBL/GenBank/DDBJ whole genome shotgun (WGS) entry which is preliminary data.</text>
</comment>
<keyword evidence="4" id="KW-0808">Transferase</keyword>
<proteinExistence type="predicted"/>
<keyword evidence="7" id="KW-0067">ATP-binding</keyword>
<evidence type="ECO:0000256" key="7">
    <source>
        <dbReference type="ARBA" id="ARBA00022840"/>
    </source>
</evidence>
<evidence type="ECO:0000256" key="5">
    <source>
        <dbReference type="ARBA" id="ARBA00022741"/>
    </source>
</evidence>
<evidence type="ECO:0000256" key="3">
    <source>
        <dbReference type="ARBA" id="ARBA00022553"/>
    </source>
</evidence>
<keyword evidence="6 12" id="KW-0418">Kinase</keyword>
<comment type="catalytic activity">
    <reaction evidence="1">
        <text>ATP + protein L-histidine = ADP + protein N-phospho-L-histidine.</text>
        <dbReference type="EC" id="2.7.13.3"/>
    </reaction>
</comment>
<evidence type="ECO:0000256" key="1">
    <source>
        <dbReference type="ARBA" id="ARBA00000085"/>
    </source>
</evidence>
<dbReference type="SUPFAM" id="SSF48452">
    <property type="entry name" value="TPR-like"/>
    <property type="match status" value="1"/>
</dbReference>
<dbReference type="SUPFAM" id="SSF55874">
    <property type="entry name" value="ATPase domain of HSP90 chaperone/DNA topoisomerase II/histidine kinase"/>
    <property type="match status" value="1"/>
</dbReference>
<dbReference type="GO" id="GO:0016301">
    <property type="term" value="F:kinase activity"/>
    <property type="evidence" value="ECO:0007669"/>
    <property type="project" value="UniProtKB-KW"/>
</dbReference>